<accession>A0A6I0IC77</accession>
<evidence type="ECO:0000256" key="1">
    <source>
        <dbReference type="SAM" id="MobiDB-lite"/>
    </source>
</evidence>
<feature type="compositionally biased region" description="Polar residues" evidence="1">
    <location>
        <begin position="106"/>
        <end position="115"/>
    </location>
</feature>
<reference evidence="2 3" key="1">
    <citation type="journal article" date="2019" name="Nat. Med.">
        <title>A library of human gut bacterial isolates paired with longitudinal multiomics data enables mechanistic microbiome research.</title>
        <authorList>
            <person name="Poyet M."/>
            <person name="Groussin M."/>
            <person name="Gibbons S.M."/>
            <person name="Avila-Pacheco J."/>
            <person name="Jiang X."/>
            <person name="Kearney S.M."/>
            <person name="Perrotta A.R."/>
            <person name="Berdy B."/>
            <person name="Zhao S."/>
            <person name="Lieberman T.D."/>
            <person name="Swanson P.K."/>
            <person name="Smith M."/>
            <person name="Roesemann S."/>
            <person name="Alexander J.E."/>
            <person name="Rich S.A."/>
            <person name="Livny J."/>
            <person name="Vlamakis H."/>
            <person name="Clish C."/>
            <person name="Bullock K."/>
            <person name="Deik A."/>
            <person name="Scott J."/>
            <person name="Pierce K.A."/>
            <person name="Xavier R.J."/>
            <person name="Alm E.J."/>
        </authorList>
    </citation>
    <scope>NUCLEOTIDE SEQUENCE [LARGE SCALE GENOMIC DNA]</scope>
    <source>
        <strain evidence="2 3">BIOML-A5</strain>
    </source>
</reference>
<dbReference type="AlphaFoldDB" id="A0A6I0IC77"/>
<protein>
    <submittedName>
        <fullName evidence="2">Uncharacterized protein</fullName>
    </submittedName>
</protein>
<evidence type="ECO:0000313" key="2">
    <source>
        <dbReference type="EMBL" id="KAB3860236.1"/>
    </source>
</evidence>
<proteinExistence type="predicted"/>
<organism evidence="2 3">
    <name type="scientific">Phocaeicola vulgatus</name>
    <name type="common">Bacteroides vulgatus</name>
    <dbReference type="NCBI Taxonomy" id="821"/>
    <lineage>
        <taxon>Bacteria</taxon>
        <taxon>Pseudomonadati</taxon>
        <taxon>Bacteroidota</taxon>
        <taxon>Bacteroidia</taxon>
        <taxon>Bacteroidales</taxon>
        <taxon>Bacteroidaceae</taxon>
        <taxon>Phocaeicola</taxon>
    </lineage>
</organism>
<gene>
    <name evidence="2" type="ORF">GAS29_01185</name>
</gene>
<evidence type="ECO:0000313" key="3">
    <source>
        <dbReference type="Proteomes" id="UP000441522"/>
    </source>
</evidence>
<dbReference type="EMBL" id="WCWW01000002">
    <property type="protein sequence ID" value="KAB3860236.1"/>
    <property type="molecule type" value="Genomic_DNA"/>
</dbReference>
<dbReference type="Proteomes" id="UP000441522">
    <property type="component" value="Unassembled WGS sequence"/>
</dbReference>
<sequence>MNYSIKLNLLKFKNSCVVTVKGATATKRGVFIPIEDNNIFISADDNLKAKGAYIDSTAWENQSPGKYGDTHSIRQSLDKEVRERMTEDDLKAVPYIGNMKPYEVQNTSSSVNAPTAQVDENLDDLPF</sequence>
<dbReference type="RefSeq" id="WP_151849825.1">
    <property type="nucleotide sequence ID" value="NZ_JANUKW010000004.1"/>
</dbReference>
<name>A0A6I0IC77_PHOVU</name>
<feature type="region of interest" description="Disordered" evidence="1">
    <location>
        <begin position="106"/>
        <end position="127"/>
    </location>
</feature>
<comment type="caution">
    <text evidence="2">The sequence shown here is derived from an EMBL/GenBank/DDBJ whole genome shotgun (WGS) entry which is preliminary data.</text>
</comment>